<gene>
    <name evidence="1" type="ORF">KIPB_016279</name>
</gene>
<keyword evidence="2" id="KW-1185">Reference proteome</keyword>
<sequence>MFCLFLPQVRATGTGQPQVPSGFRCSECDVSLGSERCECLQCRGTRRPVRLCTLSLSLS</sequence>
<evidence type="ECO:0000313" key="1">
    <source>
        <dbReference type="EMBL" id="GIQ92487.1"/>
    </source>
</evidence>
<proteinExistence type="predicted"/>
<evidence type="ECO:0000313" key="2">
    <source>
        <dbReference type="Proteomes" id="UP000265618"/>
    </source>
</evidence>
<organism evidence="1 2">
    <name type="scientific">Kipferlia bialata</name>
    <dbReference type="NCBI Taxonomy" id="797122"/>
    <lineage>
        <taxon>Eukaryota</taxon>
        <taxon>Metamonada</taxon>
        <taxon>Carpediemonas-like organisms</taxon>
        <taxon>Kipferlia</taxon>
    </lineage>
</organism>
<protein>
    <submittedName>
        <fullName evidence="1">Uncharacterized protein</fullName>
    </submittedName>
</protein>
<dbReference type="Proteomes" id="UP000265618">
    <property type="component" value="Unassembled WGS sequence"/>
</dbReference>
<name>A0A9K3GR72_9EUKA</name>
<dbReference type="EMBL" id="BDIP01009817">
    <property type="protein sequence ID" value="GIQ92487.1"/>
    <property type="molecule type" value="Genomic_DNA"/>
</dbReference>
<dbReference type="AlphaFoldDB" id="A0A9K3GR72"/>
<accession>A0A9K3GR72</accession>
<feature type="non-terminal residue" evidence="1">
    <location>
        <position position="1"/>
    </location>
</feature>
<comment type="caution">
    <text evidence="1">The sequence shown here is derived from an EMBL/GenBank/DDBJ whole genome shotgun (WGS) entry which is preliminary data.</text>
</comment>
<reference evidence="1 2" key="1">
    <citation type="journal article" date="2018" name="PLoS ONE">
        <title>The draft genome of Kipferlia bialata reveals reductive genome evolution in fornicate parasites.</title>
        <authorList>
            <person name="Tanifuji G."/>
            <person name="Takabayashi S."/>
            <person name="Kume K."/>
            <person name="Takagi M."/>
            <person name="Nakayama T."/>
            <person name="Kamikawa R."/>
            <person name="Inagaki Y."/>
            <person name="Hashimoto T."/>
        </authorList>
    </citation>
    <scope>NUCLEOTIDE SEQUENCE [LARGE SCALE GENOMIC DNA]</scope>
    <source>
        <strain evidence="1">NY0173</strain>
    </source>
</reference>